<dbReference type="Proteomes" id="UP001346869">
    <property type="component" value="Unassembled WGS sequence"/>
</dbReference>
<protein>
    <submittedName>
        <fullName evidence="1">Uncharacterized protein</fullName>
    </submittedName>
</protein>
<evidence type="ECO:0000313" key="1">
    <source>
        <dbReference type="EMBL" id="KAK5862846.1"/>
    </source>
</evidence>
<name>A0AAN7XEH3_ELEMC</name>
<proteinExistence type="predicted"/>
<dbReference type="AlphaFoldDB" id="A0AAN7XEH3"/>
<accession>A0AAN7XEH3</accession>
<dbReference type="EMBL" id="JAUZQC010000012">
    <property type="protein sequence ID" value="KAK5862846.1"/>
    <property type="molecule type" value="Genomic_DNA"/>
</dbReference>
<comment type="caution">
    <text evidence="1">The sequence shown here is derived from an EMBL/GenBank/DDBJ whole genome shotgun (WGS) entry which is preliminary data.</text>
</comment>
<evidence type="ECO:0000313" key="2">
    <source>
        <dbReference type="Proteomes" id="UP001346869"/>
    </source>
</evidence>
<keyword evidence="2" id="KW-1185">Reference proteome</keyword>
<sequence>MNEVVSDVPDHGSGGLDRCWLGQRMLNRCRLQQTPQLNPSLTVAPPGSPAVILIQLHCPYIISNHLCCRGRNFEQGQCRDKLGRKKKRLGIHQQRRNNVRLLSSYGVRVTQQKAPAMTGTIMPMSGEMNQQRESAPVALS</sequence>
<reference evidence="1 2" key="2">
    <citation type="journal article" date="2023" name="Mol. Biol. Evol.">
        <title>Genomics of Secondarily Temperate Adaptation in the Only Non-Antarctic Icefish.</title>
        <authorList>
            <person name="Rivera-Colon A.G."/>
            <person name="Rayamajhi N."/>
            <person name="Minhas B.F."/>
            <person name="Madrigal G."/>
            <person name="Bilyk K.T."/>
            <person name="Yoon V."/>
            <person name="Hune M."/>
            <person name="Gregory S."/>
            <person name="Cheng C.H.C."/>
            <person name="Catchen J.M."/>
        </authorList>
    </citation>
    <scope>NUCLEOTIDE SEQUENCE [LARGE SCALE GENOMIC DNA]</scope>
    <source>
        <strain evidence="1">JMC-PN-2008</strain>
    </source>
</reference>
<gene>
    <name evidence="1" type="ORF">PBY51_018202</name>
</gene>
<organism evidence="1 2">
    <name type="scientific">Eleginops maclovinus</name>
    <name type="common">Patagonian blennie</name>
    <name type="synonym">Eleginus maclovinus</name>
    <dbReference type="NCBI Taxonomy" id="56733"/>
    <lineage>
        <taxon>Eukaryota</taxon>
        <taxon>Metazoa</taxon>
        <taxon>Chordata</taxon>
        <taxon>Craniata</taxon>
        <taxon>Vertebrata</taxon>
        <taxon>Euteleostomi</taxon>
        <taxon>Actinopterygii</taxon>
        <taxon>Neopterygii</taxon>
        <taxon>Teleostei</taxon>
        <taxon>Neoteleostei</taxon>
        <taxon>Acanthomorphata</taxon>
        <taxon>Eupercaria</taxon>
        <taxon>Perciformes</taxon>
        <taxon>Notothenioidei</taxon>
        <taxon>Eleginopidae</taxon>
        <taxon>Eleginops</taxon>
    </lineage>
</organism>
<reference evidence="1 2" key="1">
    <citation type="journal article" date="2023" name="Genes (Basel)">
        <title>Chromosome-Level Genome Assembly and Circadian Gene Repertoire of the Patagonia Blennie Eleginops maclovinus-The Closest Ancestral Proxy of Antarctic Cryonotothenioids.</title>
        <authorList>
            <person name="Cheng C.C."/>
            <person name="Rivera-Colon A.G."/>
            <person name="Minhas B.F."/>
            <person name="Wilson L."/>
            <person name="Rayamajhi N."/>
            <person name="Vargas-Chacoff L."/>
            <person name="Catchen J.M."/>
        </authorList>
    </citation>
    <scope>NUCLEOTIDE SEQUENCE [LARGE SCALE GENOMIC DNA]</scope>
    <source>
        <strain evidence="1">JMC-PN-2008</strain>
    </source>
</reference>